<keyword evidence="3" id="KW-1185">Reference proteome</keyword>
<organism evidence="2 3">
    <name type="scientific">Alteraurantiacibacter buctensis</name>
    <dbReference type="NCBI Taxonomy" id="1503981"/>
    <lineage>
        <taxon>Bacteria</taxon>
        <taxon>Pseudomonadati</taxon>
        <taxon>Pseudomonadota</taxon>
        <taxon>Alphaproteobacteria</taxon>
        <taxon>Sphingomonadales</taxon>
        <taxon>Erythrobacteraceae</taxon>
        <taxon>Alteraurantiacibacter</taxon>
    </lineage>
</organism>
<sequence>MVWCPFPDEEEARRVAGVLLDEGLIACANILPGIISLYVWNGERGEAREVGLLAKTNESLGQQTITRLGQLHSYQSPAIIGWKADEVGPATRDWLGSLTGTGLA</sequence>
<dbReference type="GO" id="GO:0005507">
    <property type="term" value="F:copper ion binding"/>
    <property type="evidence" value="ECO:0007669"/>
    <property type="project" value="TreeGrafter"/>
</dbReference>
<dbReference type="OrthoDB" id="37622at2"/>
<proteinExistence type="inferred from homology"/>
<dbReference type="PANTHER" id="PTHR23419:SF8">
    <property type="entry name" value="FI09726P"/>
    <property type="match status" value="1"/>
</dbReference>
<dbReference type="InterPro" id="IPR015867">
    <property type="entry name" value="N-reg_PII/ATP_PRibTrfase_C"/>
</dbReference>
<name>A0A844YUD2_9SPHN</name>
<evidence type="ECO:0000256" key="1">
    <source>
        <dbReference type="ARBA" id="ARBA00010169"/>
    </source>
</evidence>
<dbReference type="InterPro" id="IPR004323">
    <property type="entry name" value="Ion_tolerance_CutA"/>
</dbReference>
<dbReference type="SUPFAM" id="SSF54913">
    <property type="entry name" value="GlnB-like"/>
    <property type="match status" value="1"/>
</dbReference>
<dbReference type="GO" id="GO:0010038">
    <property type="term" value="P:response to metal ion"/>
    <property type="evidence" value="ECO:0007669"/>
    <property type="project" value="InterPro"/>
</dbReference>
<evidence type="ECO:0000313" key="3">
    <source>
        <dbReference type="Proteomes" id="UP000466966"/>
    </source>
</evidence>
<dbReference type="AlphaFoldDB" id="A0A844YUD2"/>
<gene>
    <name evidence="2" type="ORF">GRI99_02435</name>
</gene>
<dbReference type="Pfam" id="PF03091">
    <property type="entry name" value="CutA1"/>
    <property type="match status" value="1"/>
</dbReference>
<comment type="similarity">
    <text evidence="1">Belongs to the CutA family.</text>
</comment>
<evidence type="ECO:0000313" key="2">
    <source>
        <dbReference type="EMBL" id="MXO70488.1"/>
    </source>
</evidence>
<comment type="caution">
    <text evidence="2">The sequence shown here is derived from an EMBL/GenBank/DDBJ whole genome shotgun (WGS) entry which is preliminary data.</text>
</comment>
<dbReference type="Gene3D" id="3.30.70.120">
    <property type="match status" value="1"/>
</dbReference>
<dbReference type="InterPro" id="IPR011322">
    <property type="entry name" value="N-reg_PII-like_a/b"/>
</dbReference>
<protein>
    <submittedName>
        <fullName evidence="2">Divalent cation tolerance protein CutA</fullName>
    </submittedName>
</protein>
<accession>A0A844YUD2</accession>
<dbReference type="Proteomes" id="UP000466966">
    <property type="component" value="Unassembled WGS sequence"/>
</dbReference>
<dbReference type="EMBL" id="WTYV01000001">
    <property type="protein sequence ID" value="MXO70488.1"/>
    <property type="molecule type" value="Genomic_DNA"/>
</dbReference>
<dbReference type="PANTHER" id="PTHR23419">
    <property type="entry name" value="DIVALENT CATION TOLERANCE CUTA-RELATED"/>
    <property type="match status" value="1"/>
</dbReference>
<reference evidence="2 3" key="1">
    <citation type="submission" date="2019-12" db="EMBL/GenBank/DDBJ databases">
        <title>Genomic-based taxomic classification of the family Erythrobacteraceae.</title>
        <authorList>
            <person name="Xu L."/>
        </authorList>
    </citation>
    <scope>NUCLEOTIDE SEQUENCE [LARGE SCALE GENOMIC DNA]</scope>
    <source>
        <strain evidence="2 3">M0322</strain>
    </source>
</reference>